<dbReference type="HAMAP" id="MF_00041">
    <property type="entry name" value="Cys_tRNA_synth"/>
    <property type="match status" value="1"/>
</dbReference>
<evidence type="ECO:0000313" key="14">
    <source>
        <dbReference type="EMBL" id="KAF4450874.1"/>
    </source>
</evidence>
<dbReference type="Pfam" id="PF01406">
    <property type="entry name" value="tRNA-synt_1e"/>
    <property type="match status" value="1"/>
</dbReference>
<dbReference type="SUPFAM" id="SSF52374">
    <property type="entry name" value="Nucleotidylyl transferase"/>
    <property type="match status" value="1"/>
</dbReference>
<feature type="domain" description="tRNA synthetases class I catalytic" evidence="13">
    <location>
        <begin position="44"/>
        <end position="486"/>
    </location>
</feature>
<comment type="caution">
    <text evidence="14">The sequence shown here is derived from an EMBL/GenBank/DDBJ whole genome shotgun (WGS) entry which is preliminary data.</text>
</comment>
<keyword evidence="8" id="KW-0648">Protein biosynthesis</keyword>
<evidence type="ECO:0000256" key="6">
    <source>
        <dbReference type="ARBA" id="ARBA00022833"/>
    </source>
</evidence>
<evidence type="ECO:0000256" key="4">
    <source>
        <dbReference type="ARBA" id="ARBA00022723"/>
    </source>
</evidence>
<dbReference type="InterPro" id="IPR032678">
    <property type="entry name" value="tRNA-synt_1_cat_dom"/>
</dbReference>
<dbReference type="GO" id="GO:0046872">
    <property type="term" value="F:metal ion binding"/>
    <property type="evidence" value="ECO:0007669"/>
    <property type="project" value="UniProtKB-KW"/>
</dbReference>
<protein>
    <recommendedName>
        <fullName evidence="2">cysteine--tRNA ligase</fullName>
        <ecNumber evidence="2">6.1.1.16</ecNumber>
    </recommendedName>
    <alternativeName>
        <fullName evidence="10">Cysteinyl-tRNA synthetase</fullName>
    </alternativeName>
</protein>
<keyword evidence="5" id="KW-0547">Nucleotide-binding</keyword>
<dbReference type="InterPro" id="IPR009080">
    <property type="entry name" value="tRNAsynth_Ia_anticodon-bd"/>
</dbReference>
<evidence type="ECO:0000313" key="15">
    <source>
        <dbReference type="Proteomes" id="UP000605986"/>
    </source>
</evidence>
<dbReference type="GO" id="GO:0005737">
    <property type="term" value="C:cytoplasm"/>
    <property type="evidence" value="ECO:0007669"/>
    <property type="project" value="TreeGrafter"/>
</dbReference>
<name>A0A8H4KJM4_9HYPO</name>
<proteinExistence type="inferred from homology"/>
<organism evidence="14 15">
    <name type="scientific">Fusarium austroafricanum</name>
    <dbReference type="NCBI Taxonomy" id="2364996"/>
    <lineage>
        <taxon>Eukaryota</taxon>
        <taxon>Fungi</taxon>
        <taxon>Dikarya</taxon>
        <taxon>Ascomycota</taxon>
        <taxon>Pezizomycotina</taxon>
        <taxon>Sordariomycetes</taxon>
        <taxon>Hypocreomycetidae</taxon>
        <taxon>Hypocreales</taxon>
        <taxon>Nectriaceae</taxon>
        <taxon>Fusarium</taxon>
        <taxon>Fusarium concolor species complex</taxon>
    </lineage>
</organism>
<keyword evidence="11" id="KW-0175">Coiled coil</keyword>
<evidence type="ECO:0000256" key="11">
    <source>
        <dbReference type="SAM" id="Coils"/>
    </source>
</evidence>
<evidence type="ECO:0000256" key="3">
    <source>
        <dbReference type="ARBA" id="ARBA00022598"/>
    </source>
</evidence>
<dbReference type="AlphaFoldDB" id="A0A8H4KJM4"/>
<evidence type="ECO:0000256" key="10">
    <source>
        <dbReference type="ARBA" id="ARBA00031499"/>
    </source>
</evidence>
<evidence type="ECO:0000256" key="9">
    <source>
        <dbReference type="ARBA" id="ARBA00023146"/>
    </source>
</evidence>
<evidence type="ECO:0000256" key="8">
    <source>
        <dbReference type="ARBA" id="ARBA00022917"/>
    </source>
</evidence>
<feature type="coiled-coil region" evidence="11">
    <location>
        <begin position="716"/>
        <end position="753"/>
    </location>
</feature>
<dbReference type="SUPFAM" id="SSF47323">
    <property type="entry name" value="Anticodon-binding domain of a subclass of class I aminoacyl-tRNA synthetases"/>
    <property type="match status" value="1"/>
</dbReference>
<dbReference type="EMBL" id="JAADJG010000238">
    <property type="protein sequence ID" value="KAF4450874.1"/>
    <property type="molecule type" value="Genomic_DNA"/>
</dbReference>
<dbReference type="InterPro" id="IPR015803">
    <property type="entry name" value="Cys-tRNA-ligase"/>
</dbReference>
<dbReference type="GO" id="GO:0004817">
    <property type="term" value="F:cysteine-tRNA ligase activity"/>
    <property type="evidence" value="ECO:0007669"/>
    <property type="project" value="UniProtKB-EC"/>
</dbReference>
<keyword evidence="15" id="KW-1185">Reference proteome</keyword>
<dbReference type="Proteomes" id="UP000605986">
    <property type="component" value="Unassembled WGS sequence"/>
</dbReference>
<dbReference type="InterPro" id="IPR024909">
    <property type="entry name" value="Cys-tRNA/MSH_ligase"/>
</dbReference>
<comment type="cofactor">
    <cofactor evidence="1">
        <name>Zn(2+)</name>
        <dbReference type="ChEBI" id="CHEBI:29105"/>
    </cofactor>
</comment>
<evidence type="ECO:0000256" key="2">
    <source>
        <dbReference type="ARBA" id="ARBA00012832"/>
    </source>
</evidence>
<dbReference type="InterPro" id="IPR014729">
    <property type="entry name" value="Rossmann-like_a/b/a_fold"/>
</dbReference>
<dbReference type="PANTHER" id="PTHR10890">
    <property type="entry name" value="CYSTEINYL-TRNA SYNTHETASE"/>
    <property type="match status" value="1"/>
</dbReference>
<evidence type="ECO:0000256" key="12">
    <source>
        <dbReference type="SAM" id="MobiDB-lite"/>
    </source>
</evidence>
<dbReference type="GO" id="GO:0005524">
    <property type="term" value="F:ATP binding"/>
    <property type="evidence" value="ECO:0007669"/>
    <property type="project" value="UniProtKB-KW"/>
</dbReference>
<keyword evidence="4" id="KW-0479">Metal-binding</keyword>
<evidence type="ECO:0000256" key="1">
    <source>
        <dbReference type="ARBA" id="ARBA00001947"/>
    </source>
</evidence>
<evidence type="ECO:0000256" key="5">
    <source>
        <dbReference type="ARBA" id="ARBA00022741"/>
    </source>
</evidence>
<keyword evidence="9 14" id="KW-0030">Aminoacyl-tRNA synthetase</keyword>
<keyword evidence="7" id="KW-0067">ATP-binding</keyword>
<evidence type="ECO:0000259" key="13">
    <source>
        <dbReference type="Pfam" id="PF01406"/>
    </source>
</evidence>
<dbReference type="PRINTS" id="PR00983">
    <property type="entry name" value="TRNASYNTHCYS"/>
</dbReference>
<dbReference type="GO" id="GO:0006423">
    <property type="term" value="P:cysteinyl-tRNA aminoacylation"/>
    <property type="evidence" value="ECO:0007669"/>
    <property type="project" value="InterPro"/>
</dbReference>
<reference evidence="14" key="1">
    <citation type="submission" date="2020-01" db="EMBL/GenBank/DDBJ databases">
        <title>Identification and distribution of gene clusters putatively required for synthesis of sphingolipid metabolism inhibitors in phylogenetically diverse species of the filamentous fungus Fusarium.</title>
        <authorList>
            <person name="Kim H.-S."/>
            <person name="Busman M."/>
            <person name="Brown D.W."/>
            <person name="Divon H."/>
            <person name="Uhlig S."/>
            <person name="Proctor R.H."/>
        </authorList>
    </citation>
    <scope>NUCLEOTIDE SEQUENCE</scope>
    <source>
        <strain evidence="14">NRRL 53441</strain>
    </source>
</reference>
<feature type="region of interest" description="Disordered" evidence="12">
    <location>
        <begin position="317"/>
        <end position="339"/>
    </location>
</feature>
<sequence length="837" mass="94983">MASQGGKLPPWKCPSPQPGIQLPKLRIYNSLTGNKDEFIPDDSNGKEVKWYACGPTVYEDAHLGHAKNYVSTDIIRRIMQDYFGFQVEFVMNTTDIDDKIIVKARQEYLLARFKEEHAAEDGSVSDSLLKEARAALHRYVDKHFPSLPDTNPEKIEDRVNKAYKEITEPTPQPDTVTAEQDQNVIVEILLRRGHIQTASSATEAVQSPGNLSDFFVKIDDILRPYLDTLYGAEMDSSNHDIYLELSQKFESRFFEDMQALNVLPPTQITRVTEYVPQIVDFVKKIVSNGFGYSTADGSVYFDIDAFEAVGHSYSRLEPSSKNNPELITDGEGSLSKGTSMKRSPNHFALWKASKPGEPAWDSPWGRGRPGWHIECSAMASEVLGKTLDIHSGGIDLRFPHHDNELAQSEAYWSTHDCHVQWTNYFIHMGQLRIRGLKMSKSLKNYTTIRSALRENQWTARSFRICFLLMPWKDGIEVTDELMKEVTAWEGKLNNFFLNSLDFLEDSHSENEPGIIDQTLLASLDEAKGKVHDALCNSFDTPRVMAIISGLVTETNSTEKLATRTVRLVAEWITNIVAIFGLDPEGDHNDEARIGWSGLDIPAGAKPYVYAASRLRDEVRSLARSGVINHSVIEKLADETTTGMSTPTLESSNRYYQVQQFATNVKNLAKKKGSAKDLLALCDQLRDDHLWSLGIYLEDRTNHQRALIRPVDKMVVEAHAEREADRILKEKAKLEREIKEAEREKDLCERAKVDPWVMFKTSGEYSAWDNIGVPTADAEGKTLSKNRRKKLIKEWEKQRERHNEWRQTQEKGGLGRWHLLSALVVLAVVWTFRSTKTS</sequence>
<keyword evidence="3" id="KW-0436">Ligase</keyword>
<dbReference type="EC" id="6.1.1.16" evidence="2"/>
<dbReference type="OrthoDB" id="438179at2759"/>
<evidence type="ECO:0000256" key="7">
    <source>
        <dbReference type="ARBA" id="ARBA00022840"/>
    </source>
</evidence>
<dbReference type="PANTHER" id="PTHR10890:SF3">
    <property type="entry name" value="CYSTEINE--TRNA LIGASE, CYTOPLASMIC"/>
    <property type="match status" value="1"/>
</dbReference>
<dbReference type="NCBIfam" id="TIGR00435">
    <property type="entry name" value="cysS"/>
    <property type="match status" value="1"/>
</dbReference>
<dbReference type="Gene3D" id="3.40.50.620">
    <property type="entry name" value="HUPs"/>
    <property type="match status" value="1"/>
</dbReference>
<keyword evidence="6" id="KW-0862">Zinc</keyword>
<gene>
    <name evidence="14" type="ORF">F53441_6062</name>
</gene>
<accession>A0A8H4KJM4</accession>